<dbReference type="AlphaFoldDB" id="A0A3R7PNU2"/>
<dbReference type="SMART" id="SM00369">
    <property type="entry name" value="LRR_TYP"/>
    <property type="match status" value="4"/>
</dbReference>
<protein>
    <submittedName>
        <fullName evidence="4">Leucine Rich repeat-containing domain protein</fullName>
    </submittedName>
</protein>
<keyword evidence="1" id="KW-0433">Leucine-rich repeat</keyword>
<evidence type="ECO:0000313" key="5">
    <source>
        <dbReference type="Proteomes" id="UP000283509"/>
    </source>
</evidence>
<dbReference type="GO" id="GO:0005737">
    <property type="term" value="C:cytoplasm"/>
    <property type="evidence" value="ECO:0007669"/>
    <property type="project" value="TreeGrafter"/>
</dbReference>
<proteinExistence type="predicted"/>
<accession>A0A3R7PNU2</accession>
<feature type="region of interest" description="Disordered" evidence="3">
    <location>
        <begin position="87"/>
        <end position="126"/>
    </location>
</feature>
<dbReference type="PROSITE" id="PS51450">
    <property type="entry name" value="LRR"/>
    <property type="match status" value="2"/>
</dbReference>
<sequence length="380" mass="41747">MLSSTPRQGIPPQTILSLSSLPALLSGRPGSRGPASGPCVVGRREEPGTSTQTERMPFPAWQLVLISAVVSHEVRLEPHLQGAIGPSYSLSESSASPPPRLGQNGTVPQSHPELAKEESVASEAQGQDVPNCAVEINHATLFDRAFLCPRAESLYKLFENFKRESPNMRVKITVKKVDGPLTLQPPPNIIIALFLPNANVTRLSNGTANQALPHAPLASLVQLDLRNNPLLELEGMQWLGVLRSLTVLILRETPVTDRELPPLLARLPLLQHLDISSSGLPYLPEEAFNKNPELKHLDLSNNEFKKITLPENLIRGLTHLNISSCRLEEVSVPAAAWEERWSTPSSQGRLSTLDVSKNRLKWLPSRLVEALNIFSYVIIK</sequence>
<reference evidence="4 5" key="2">
    <citation type="submission" date="2019-01" db="EMBL/GenBank/DDBJ databases">
        <title>The decoding of complex shrimp genome reveals the adaptation for benthos swimmer, frequently molting mechanism and breeding impact on genome.</title>
        <authorList>
            <person name="Sun Y."/>
            <person name="Gao Y."/>
            <person name="Yu Y."/>
        </authorList>
    </citation>
    <scope>NUCLEOTIDE SEQUENCE [LARGE SCALE GENOMIC DNA]</scope>
    <source>
        <tissue evidence="4">Muscle</tissue>
    </source>
</reference>
<dbReference type="Proteomes" id="UP000283509">
    <property type="component" value="Unassembled WGS sequence"/>
</dbReference>
<evidence type="ECO:0000256" key="2">
    <source>
        <dbReference type="ARBA" id="ARBA00022737"/>
    </source>
</evidence>
<evidence type="ECO:0000313" key="4">
    <source>
        <dbReference type="EMBL" id="ROT72461.1"/>
    </source>
</evidence>
<dbReference type="InterPro" id="IPR001611">
    <property type="entry name" value="Leu-rich_rpt"/>
</dbReference>
<dbReference type="PANTHER" id="PTHR48051">
    <property type="match status" value="1"/>
</dbReference>
<keyword evidence="5" id="KW-1185">Reference proteome</keyword>
<evidence type="ECO:0000256" key="3">
    <source>
        <dbReference type="SAM" id="MobiDB-lite"/>
    </source>
</evidence>
<organism evidence="4 5">
    <name type="scientific">Penaeus vannamei</name>
    <name type="common">Whiteleg shrimp</name>
    <name type="synonym">Litopenaeus vannamei</name>
    <dbReference type="NCBI Taxonomy" id="6689"/>
    <lineage>
        <taxon>Eukaryota</taxon>
        <taxon>Metazoa</taxon>
        <taxon>Ecdysozoa</taxon>
        <taxon>Arthropoda</taxon>
        <taxon>Crustacea</taxon>
        <taxon>Multicrustacea</taxon>
        <taxon>Malacostraca</taxon>
        <taxon>Eumalacostraca</taxon>
        <taxon>Eucarida</taxon>
        <taxon>Decapoda</taxon>
        <taxon>Dendrobranchiata</taxon>
        <taxon>Penaeoidea</taxon>
        <taxon>Penaeidae</taxon>
        <taxon>Penaeus</taxon>
    </lineage>
</organism>
<comment type="caution">
    <text evidence="4">The sequence shown here is derived from an EMBL/GenBank/DDBJ whole genome shotgun (WGS) entry which is preliminary data.</text>
</comment>
<dbReference type="InterPro" id="IPR032675">
    <property type="entry name" value="LRR_dom_sf"/>
</dbReference>
<dbReference type="InterPro" id="IPR050216">
    <property type="entry name" value="LRR_domain-containing"/>
</dbReference>
<evidence type="ECO:0000256" key="1">
    <source>
        <dbReference type="ARBA" id="ARBA00022614"/>
    </source>
</evidence>
<reference evidence="4 5" key="1">
    <citation type="submission" date="2018-04" db="EMBL/GenBank/DDBJ databases">
        <authorList>
            <person name="Zhang X."/>
            <person name="Yuan J."/>
            <person name="Li F."/>
            <person name="Xiang J."/>
        </authorList>
    </citation>
    <scope>NUCLEOTIDE SEQUENCE [LARGE SCALE GENOMIC DNA]</scope>
    <source>
        <tissue evidence="4">Muscle</tissue>
    </source>
</reference>
<dbReference type="EMBL" id="QCYY01002154">
    <property type="protein sequence ID" value="ROT72461.1"/>
    <property type="molecule type" value="Genomic_DNA"/>
</dbReference>
<feature type="region of interest" description="Disordered" evidence="3">
    <location>
        <begin position="23"/>
        <end position="55"/>
    </location>
</feature>
<keyword evidence="2" id="KW-0677">Repeat</keyword>
<dbReference type="InterPro" id="IPR003591">
    <property type="entry name" value="Leu-rich_rpt_typical-subtyp"/>
</dbReference>
<dbReference type="OrthoDB" id="6367403at2759"/>
<feature type="compositionally biased region" description="Low complexity" evidence="3">
    <location>
        <begin position="23"/>
        <end position="38"/>
    </location>
</feature>
<dbReference type="STRING" id="6689.A0A3R7PNU2"/>
<gene>
    <name evidence="4" type="ORF">C7M84_009151</name>
</gene>
<name>A0A3R7PNU2_PENVA</name>
<feature type="non-terminal residue" evidence="4">
    <location>
        <position position="380"/>
    </location>
</feature>
<dbReference type="Gene3D" id="3.80.10.10">
    <property type="entry name" value="Ribonuclease Inhibitor"/>
    <property type="match status" value="1"/>
</dbReference>
<dbReference type="PANTHER" id="PTHR48051:SF1">
    <property type="entry name" value="RAS SUPPRESSOR PROTEIN 1"/>
    <property type="match status" value="1"/>
</dbReference>
<dbReference type="SUPFAM" id="SSF52058">
    <property type="entry name" value="L domain-like"/>
    <property type="match status" value="1"/>
</dbReference>
<dbReference type="Pfam" id="PF13855">
    <property type="entry name" value="LRR_8"/>
    <property type="match status" value="1"/>
</dbReference>